<sequence length="101" mass="11944">MIRKIQEDTRQSKEELMTVMRNNLEVLKAEFNTKMDNLLEDEIRMQSKGVAKFCEQRIAVLNERLTEEISKVDDKLTTIAAEFNKKFEALRMVDTSQERIF</sequence>
<dbReference type="AlphaFoldDB" id="A0AA38ITV9"/>
<organism evidence="2 3">
    <name type="scientific">Zophobas morio</name>
    <dbReference type="NCBI Taxonomy" id="2755281"/>
    <lineage>
        <taxon>Eukaryota</taxon>
        <taxon>Metazoa</taxon>
        <taxon>Ecdysozoa</taxon>
        <taxon>Arthropoda</taxon>
        <taxon>Hexapoda</taxon>
        <taxon>Insecta</taxon>
        <taxon>Pterygota</taxon>
        <taxon>Neoptera</taxon>
        <taxon>Endopterygota</taxon>
        <taxon>Coleoptera</taxon>
        <taxon>Polyphaga</taxon>
        <taxon>Cucujiformia</taxon>
        <taxon>Tenebrionidae</taxon>
        <taxon>Zophobas</taxon>
    </lineage>
</organism>
<accession>A0AA38ITV9</accession>
<proteinExistence type="predicted"/>
<protein>
    <submittedName>
        <fullName evidence="2">Uncharacterized protein</fullName>
    </submittedName>
</protein>
<name>A0AA38ITV9_9CUCU</name>
<dbReference type="Proteomes" id="UP001168821">
    <property type="component" value="Unassembled WGS sequence"/>
</dbReference>
<feature type="coiled-coil region" evidence="1">
    <location>
        <begin position="10"/>
        <end position="82"/>
    </location>
</feature>
<evidence type="ECO:0000256" key="1">
    <source>
        <dbReference type="SAM" id="Coils"/>
    </source>
</evidence>
<evidence type="ECO:0000313" key="2">
    <source>
        <dbReference type="EMBL" id="KAJ3659219.1"/>
    </source>
</evidence>
<keyword evidence="3" id="KW-1185">Reference proteome</keyword>
<keyword evidence="1" id="KW-0175">Coiled coil</keyword>
<reference evidence="2" key="1">
    <citation type="journal article" date="2023" name="G3 (Bethesda)">
        <title>Whole genome assemblies of Zophobas morio and Tenebrio molitor.</title>
        <authorList>
            <person name="Kaur S."/>
            <person name="Stinson S.A."/>
            <person name="diCenzo G.C."/>
        </authorList>
    </citation>
    <scope>NUCLEOTIDE SEQUENCE</scope>
    <source>
        <strain evidence="2">QUZm001</strain>
    </source>
</reference>
<gene>
    <name evidence="2" type="ORF">Zmor_010920</name>
</gene>
<comment type="caution">
    <text evidence="2">The sequence shown here is derived from an EMBL/GenBank/DDBJ whole genome shotgun (WGS) entry which is preliminary data.</text>
</comment>
<dbReference type="EMBL" id="JALNTZ010000003">
    <property type="protein sequence ID" value="KAJ3659219.1"/>
    <property type="molecule type" value="Genomic_DNA"/>
</dbReference>
<evidence type="ECO:0000313" key="3">
    <source>
        <dbReference type="Proteomes" id="UP001168821"/>
    </source>
</evidence>